<feature type="domain" description="AB hydrolase-1" evidence="1">
    <location>
        <begin position="101"/>
        <end position="322"/>
    </location>
</feature>
<dbReference type="RefSeq" id="XP_003856302.1">
    <property type="nucleotide sequence ID" value="XM_003856254.1"/>
</dbReference>
<dbReference type="OrthoDB" id="19657at2759"/>
<dbReference type="AlphaFoldDB" id="F9X037"/>
<name>F9X037_ZYMTI</name>
<dbReference type="GeneID" id="13394783"/>
<dbReference type="Proteomes" id="UP000008062">
    <property type="component" value="Chromosome 1"/>
</dbReference>
<dbReference type="EMBL" id="CM001196">
    <property type="protein sequence ID" value="EGP91278.1"/>
    <property type="molecule type" value="Genomic_DNA"/>
</dbReference>
<dbReference type="PANTHER" id="PTHR43433:SF5">
    <property type="entry name" value="AB HYDROLASE-1 DOMAIN-CONTAINING PROTEIN"/>
    <property type="match status" value="1"/>
</dbReference>
<dbReference type="SUPFAM" id="SSF53474">
    <property type="entry name" value="alpha/beta-Hydrolases"/>
    <property type="match status" value="1"/>
</dbReference>
<protein>
    <recommendedName>
        <fullName evidence="1">AB hydrolase-1 domain-containing protein</fullName>
    </recommendedName>
</protein>
<evidence type="ECO:0000313" key="3">
    <source>
        <dbReference type="Proteomes" id="UP000008062"/>
    </source>
</evidence>
<evidence type="ECO:0000313" key="2">
    <source>
        <dbReference type="EMBL" id="EGP91278.1"/>
    </source>
</evidence>
<accession>F9X037</accession>
<keyword evidence="3" id="KW-1185">Reference proteome</keyword>
<dbReference type="Gene3D" id="3.40.50.1820">
    <property type="entry name" value="alpha/beta hydrolase"/>
    <property type="match status" value="1"/>
</dbReference>
<dbReference type="eggNOG" id="KOG4178">
    <property type="taxonomic scope" value="Eukaryota"/>
</dbReference>
<dbReference type="InterPro" id="IPR029058">
    <property type="entry name" value="AB_hydrolase_fold"/>
</dbReference>
<dbReference type="STRING" id="336722.F9X037"/>
<dbReference type="InterPro" id="IPR050471">
    <property type="entry name" value="AB_hydrolase"/>
</dbReference>
<dbReference type="InterPro" id="IPR000073">
    <property type="entry name" value="AB_hydrolase_1"/>
</dbReference>
<dbReference type="HOGENOM" id="CLU_020336_20_1_1"/>
<gene>
    <name evidence="2" type="ORF">MYCGRDRAFT_66140</name>
</gene>
<evidence type="ECO:0000259" key="1">
    <source>
        <dbReference type="Pfam" id="PF00561"/>
    </source>
</evidence>
<sequence length="377" mass="42397">MSSTVKPPGKADVLLQKTETSKHAHERQQNAQGGKPLTAAEVMAHPEYPHIYWDLPADRQDRLEVAAGRGGPLNIAYEIHGHGPRKLVVCSNTLTLFWIMGLGGLMNNWQRQTKYFGHENADKYTCLIIDNRGIGKSDKPLLRYTTSEMAKDVIEVLDHIGWTEDRSLHLVGISMGGMISQELGMLIPERICSLNLISTAPRIIRTLPFWENLKNRAYMLVPKSLDDQIAKVKEDCYSPQWLSQPDELEHTVQKFPTNGDRFAAGELKKRTTPGNMTPASFICQLVAAGWHHKSAKDLKQIGDKVGRERILVFHGTGDHMIDFMHAEMLLKELGGEDEGVTKSFHQGMGHVGPIEIRHEFNKLIVDRVETTERLSGR</sequence>
<proteinExistence type="predicted"/>
<organism evidence="2 3">
    <name type="scientific">Zymoseptoria tritici (strain CBS 115943 / IPO323)</name>
    <name type="common">Speckled leaf blotch fungus</name>
    <name type="synonym">Septoria tritici</name>
    <dbReference type="NCBI Taxonomy" id="336722"/>
    <lineage>
        <taxon>Eukaryota</taxon>
        <taxon>Fungi</taxon>
        <taxon>Dikarya</taxon>
        <taxon>Ascomycota</taxon>
        <taxon>Pezizomycotina</taxon>
        <taxon>Dothideomycetes</taxon>
        <taxon>Dothideomycetidae</taxon>
        <taxon>Mycosphaerellales</taxon>
        <taxon>Mycosphaerellaceae</taxon>
        <taxon>Zymoseptoria</taxon>
    </lineage>
</organism>
<dbReference type="KEGG" id="ztr:MYCGRDRAFT_66140"/>
<reference evidence="2 3" key="1">
    <citation type="journal article" date="2011" name="PLoS Genet.">
        <title>Finished genome of the fungal wheat pathogen Mycosphaerella graminicola reveals dispensome structure, chromosome plasticity, and stealth pathogenesis.</title>
        <authorList>
            <person name="Goodwin S.B."/>
            <person name="Ben M'barek S."/>
            <person name="Dhillon B."/>
            <person name="Wittenberg A.H.J."/>
            <person name="Crane C.F."/>
            <person name="Hane J.K."/>
            <person name="Foster A.J."/>
            <person name="Van der Lee T.A.J."/>
            <person name="Grimwood J."/>
            <person name="Aerts A."/>
            <person name="Antoniw J."/>
            <person name="Bailey A."/>
            <person name="Bluhm B."/>
            <person name="Bowler J."/>
            <person name="Bristow J."/>
            <person name="van der Burgt A."/>
            <person name="Canto-Canche B."/>
            <person name="Churchill A.C.L."/>
            <person name="Conde-Ferraez L."/>
            <person name="Cools H.J."/>
            <person name="Coutinho P.M."/>
            <person name="Csukai M."/>
            <person name="Dehal P."/>
            <person name="De Wit P."/>
            <person name="Donzelli B."/>
            <person name="van de Geest H.C."/>
            <person name="van Ham R.C.H.J."/>
            <person name="Hammond-Kosack K.E."/>
            <person name="Henrissat B."/>
            <person name="Kilian A."/>
            <person name="Kobayashi A.K."/>
            <person name="Koopmann E."/>
            <person name="Kourmpetis Y."/>
            <person name="Kuzniar A."/>
            <person name="Lindquist E."/>
            <person name="Lombard V."/>
            <person name="Maliepaard C."/>
            <person name="Martins N."/>
            <person name="Mehrabi R."/>
            <person name="Nap J.P.H."/>
            <person name="Ponomarenko A."/>
            <person name="Rudd J.J."/>
            <person name="Salamov A."/>
            <person name="Schmutz J."/>
            <person name="Schouten H.J."/>
            <person name="Shapiro H."/>
            <person name="Stergiopoulos I."/>
            <person name="Torriani S.F.F."/>
            <person name="Tu H."/>
            <person name="de Vries R.P."/>
            <person name="Waalwijk C."/>
            <person name="Ware S.B."/>
            <person name="Wiebenga A."/>
            <person name="Zwiers L.-H."/>
            <person name="Oliver R.P."/>
            <person name="Grigoriev I.V."/>
            <person name="Kema G.H.J."/>
        </authorList>
    </citation>
    <scope>NUCLEOTIDE SEQUENCE [LARGE SCALE GENOMIC DNA]</scope>
    <source>
        <strain evidence="3">CBS 115943 / IPO323</strain>
    </source>
</reference>
<dbReference type="OMA" id="MLTFRHG"/>
<dbReference type="Pfam" id="PF00561">
    <property type="entry name" value="Abhydrolase_1"/>
    <property type="match status" value="1"/>
</dbReference>
<dbReference type="InParanoid" id="F9X037"/>
<dbReference type="PANTHER" id="PTHR43433">
    <property type="entry name" value="HYDROLASE, ALPHA/BETA FOLD FAMILY PROTEIN"/>
    <property type="match status" value="1"/>
</dbReference>